<keyword evidence="2" id="KW-1185">Reference proteome</keyword>
<dbReference type="EMBL" id="JAUTXU010000195">
    <property type="protein sequence ID" value="KAK3699608.1"/>
    <property type="molecule type" value="Genomic_DNA"/>
</dbReference>
<proteinExistence type="predicted"/>
<dbReference type="Proteomes" id="UP001281147">
    <property type="component" value="Unassembled WGS sequence"/>
</dbReference>
<organism evidence="1 2">
    <name type="scientific">Vermiconidia calcicola</name>
    <dbReference type="NCBI Taxonomy" id="1690605"/>
    <lineage>
        <taxon>Eukaryota</taxon>
        <taxon>Fungi</taxon>
        <taxon>Dikarya</taxon>
        <taxon>Ascomycota</taxon>
        <taxon>Pezizomycotina</taxon>
        <taxon>Dothideomycetes</taxon>
        <taxon>Dothideomycetidae</taxon>
        <taxon>Mycosphaerellales</taxon>
        <taxon>Extremaceae</taxon>
        <taxon>Vermiconidia</taxon>
    </lineage>
</organism>
<name>A0ACC3MNZ5_9PEZI</name>
<evidence type="ECO:0000313" key="1">
    <source>
        <dbReference type="EMBL" id="KAK3699608.1"/>
    </source>
</evidence>
<accession>A0ACC3MNZ5</accession>
<reference evidence="1" key="1">
    <citation type="submission" date="2023-07" db="EMBL/GenBank/DDBJ databases">
        <title>Black Yeasts Isolated from many extreme environments.</title>
        <authorList>
            <person name="Coleine C."/>
            <person name="Stajich J.E."/>
            <person name="Selbmann L."/>
        </authorList>
    </citation>
    <scope>NUCLEOTIDE SEQUENCE</scope>
    <source>
        <strain evidence="1">CCFEE 5714</strain>
    </source>
</reference>
<comment type="caution">
    <text evidence="1">The sequence shown here is derived from an EMBL/GenBank/DDBJ whole genome shotgun (WGS) entry which is preliminary data.</text>
</comment>
<gene>
    <name evidence="1" type="ORF">LTR37_016344</name>
</gene>
<evidence type="ECO:0000313" key="2">
    <source>
        <dbReference type="Proteomes" id="UP001281147"/>
    </source>
</evidence>
<protein>
    <submittedName>
        <fullName evidence="1">Uncharacterized protein</fullName>
    </submittedName>
</protein>
<sequence length="337" mass="34387">MCAEALYTAGTGAFFGAGLTASRVHLPSVIIDQFQLTDFHMFHVFAAATGSSAAIMLALDKSGIIGRPVRSNTPLGRFSAYDGNILGGLMVGVGMALSGACPGTVLVQLAQGISSAKSTALGALLGGGTYVRFLHLIKKESPQEGTKAAVLSKQTISDKLEISEAVSYVFLGAAVTAILCLTGTRAGSFPISPIAGGLLIGLAQAASLLLTSGPLGVSTVYEQTSRYFLRALGNERVGKLSWPPNAIIFALGVVAGSTALVKQGSLPDVSARGLQIPTWQAFVGGFVMAFGARLGRGCTSGHGLSGLSAMSFSSLVAVIGMFGAGIVTRLLMKALDV</sequence>